<evidence type="ECO:0000256" key="4">
    <source>
        <dbReference type="ARBA" id="ARBA00022840"/>
    </source>
</evidence>
<keyword evidence="4 6" id="KW-0067">ATP-binding</keyword>
<keyword evidence="3" id="KW-0547">Nucleotide-binding</keyword>
<dbReference type="PANTHER" id="PTHR46743:SF2">
    <property type="entry name" value="TEICHOIC ACIDS EXPORT ATP-BINDING PROTEIN TAGH"/>
    <property type="match status" value="1"/>
</dbReference>
<dbReference type="Gene3D" id="3.40.50.300">
    <property type="entry name" value="P-loop containing nucleotide triphosphate hydrolases"/>
    <property type="match status" value="1"/>
</dbReference>
<dbReference type="EMBL" id="JBHULN010000016">
    <property type="protein sequence ID" value="MFD2573307.1"/>
    <property type="molecule type" value="Genomic_DNA"/>
</dbReference>
<dbReference type="Proteomes" id="UP001597469">
    <property type="component" value="Unassembled WGS sequence"/>
</dbReference>
<dbReference type="Pfam" id="PF00005">
    <property type="entry name" value="ABC_tran"/>
    <property type="match status" value="1"/>
</dbReference>
<dbReference type="InterPro" id="IPR029439">
    <property type="entry name" value="Wzt_C"/>
</dbReference>
<comment type="similarity">
    <text evidence="1">Belongs to the ABC transporter superfamily.</text>
</comment>
<dbReference type="SUPFAM" id="SSF52540">
    <property type="entry name" value="P-loop containing nucleoside triphosphate hydrolases"/>
    <property type="match status" value="1"/>
</dbReference>
<organism evidence="6 7">
    <name type="scientific">Spirosoma soli</name>
    <dbReference type="NCBI Taxonomy" id="1770529"/>
    <lineage>
        <taxon>Bacteria</taxon>
        <taxon>Pseudomonadati</taxon>
        <taxon>Bacteroidota</taxon>
        <taxon>Cytophagia</taxon>
        <taxon>Cytophagales</taxon>
        <taxon>Cytophagaceae</taxon>
        <taxon>Spirosoma</taxon>
    </lineage>
</organism>
<dbReference type="RefSeq" id="WP_381525903.1">
    <property type="nucleotide sequence ID" value="NZ_JBHULN010000016.1"/>
</dbReference>
<evidence type="ECO:0000256" key="2">
    <source>
        <dbReference type="ARBA" id="ARBA00022448"/>
    </source>
</evidence>
<keyword evidence="7" id="KW-1185">Reference proteome</keyword>
<name>A0ABW5MCN2_9BACT</name>
<reference evidence="7" key="1">
    <citation type="journal article" date="2019" name="Int. J. Syst. Evol. Microbiol.">
        <title>The Global Catalogue of Microorganisms (GCM) 10K type strain sequencing project: providing services to taxonomists for standard genome sequencing and annotation.</title>
        <authorList>
            <consortium name="The Broad Institute Genomics Platform"/>
            <consortium name="The Broad Institute Genome Sequencing Center for Infectious Disease"/>
            <person name="Wu L."/>
            <person name="Ma J."/>
        </authorList>
    </citation>
    <scope>NUCLEOTIDE SEQUENCE [LARGE SCALE GENOMIC DNA]</scope>
    <source>
        <strain evidence="7">KCTC 42805</strain>
    </source>
</reference>
<dbReference type="CDD" id="cd03220">
    <property type="entry name" value="ABC_KpsT_Wzt"/>
    <property type="match status" value="1"/>
</dbReference>
<comment type="caution">
    <text evidence="6">The sequence shown here is derived from an EMBL/GenBank/DDBJ whole genome shotgun (WGS) entry which is preliminary data.</text>
</comment>
<dbReference type="PROSITE" id="PS50893">
    <property type="entry name" value="ABC_TRANSPORTER_2"/>
    <property type="match status" value="1"/>
</dbReference>
<keyword evidence="2" id="KW-0813">Transport</keyword>
<dbReference type="InterPro" id="IPR003439">
    <property type="entry name" value="ABC_transporter-like_ATP-bd"/>
</dbReference>
<dbReference type="CDD" id="cd10147">
    <property type="entry name" value="Wzt_C-like"/>
    <property type="match status" value="1"/>
</dbReference>
<dbReference type="InterPro" id="IPR027417">
    <property type="entry name" value="P-loop_NTPase"/>
</dbReference>
<accession>A0ABW5MCN2</accession>
<evidence type="ECO:0000313" key="7">
    <source>
        <dbReference type="Proteomes" id="UP001597469"/>
    </source>
</evidence>
<evidence type="ECO:0000256" key="3">
    <source>
        <dbReference type="ARBA" id="ARBA00022741"/>
    </source>
</evidence>
<evidence type="ECO:0000259" key="5">
    <source>
        <dbReference type="PROSITE" id="PS50893"/>
    </source>
</evidence>
<dbReference type="InterPro" id="IPR003593">
    <property type="entry name" value="AAA+_ATPase"/>
</dbReference>
<feature type="domain" description="ABC transporter" evidence="5">
    <location>
        <begin position="38"/>
        <end position="268"/>
    </location>
</feature>
<gene>
    <name evidence="6" type="ORF">ACFSUS_21880</name>
</gene>
<evidence type="ECO:0000256" key="1">
    <source>
        <dbReference type="ARBA" id="ARBA00005417"/>
    </source>
</evidence>
<dbReference type="PANTHER" id="PTHR46743">
    <property type="entry name" value="TEICHOIC ACIDS EXPORT ATP-BINDING PROTEIN TAGH"/>
    <property type="match status" value="1"/>
</dbReference>
<dbReference type="InterPro" id="IPR050683">
    <property type="entry name" value="Bact_Polysacc_Export_ATP-bd"/>
</dbReference>
<dbReference type="InterPro" id="IPR015860">
    <property type="entry name" value="ABC_transpr_TagH-like"/>
</dbReference>
<evidence type="ECO:0000313" key="6">
    <source>
        <dbReference type="EMBL" id="MFD2573307.1"/>
    </source>
</evidence>
<proteinExistence type="inferred from homology"/>
<dbReference type="SMART" id="SM00382">
    <property type="entry name" value="AAA"/>
    <property type="match status" value="1"/>
</dbReference>
<sequence>MSDIAIQVDNVSKRYLLGTTGTGSFRHDLHQWWNMKVLKKADPFQYPDEPSSQLVDQSYIWALKQVNFQAKQGEVWGLIGGNGSGKSTLLKIISRIIRPTQGTVRGRGRLSSLLEVGAGFHEDLTGRENIYLSGYILGMKRQEIKRRFDEIIDFSGVAQFIDTPVKRYSSGMYVRLAFAVAAHLDADIMIVDEVLAVGDAEFQKKCLGKMHDFARQDGRTILFVSHNLQAVEQLCQHGLWLQRGQVMATGPIQLITNQYTNQAQANHLRQAWVNQKEAPGNDIIRIKSVELLPQLDEFDMVIDVRTPLTIKFEFWVMQDDLNLLTGLHLFAFSGEAVLDVMSSFTAVEKGLVAGECTIPGNLLNDGSYYLSLIVYRNNWDELYYYQECLTFDVEDYRESHMNFSGKWMGAIRPKLPVKLTQVTEDKGVSIIRPV</sequence>
<dbReference type="GO" id="GO:0005524">
    <property type="term" value="F:ATP binding"/>
    <property type="evidence" value="ECO:0007669"/>
    <property type="project" value="UniProtKB-KW"/>
</dbReference>
<protein>
    <submittedName>
        <fullName evidence="6">ABC transporter ATP-binding protein</fullName>
    </submittedName>
</protein>